<dbReference type="InterPro" id="IPR009491">
    <property type="entry name" value="DUF1107"/>
</dbReference>
<sequence>MSDFRDEAELSKDVAVRNFPLFAPKIIAKHARILRDGVVEVKDLGQLEFRNGRFLMPRHCGPNIRQAIVELNELLRPPVAPV</sequence>
<gene>
    <name evidence="1" type="ORF">GCM10023333_23780</name>
</gene>
<protein>
    <submittedName>
        <fullName evidence="1">Uncharacterized protein</fullName>
    </submittedName>
</protein>
<evidence type="ECO:0000313" key="1">
    <source>
        <dbReference type="EMBL" id="GAA4889729.1"/>
    </source>
</evidence>
<evidence type="ECO:0000313" key="2">
    <source>
        <dbReference type="Proteomes" id="UP001499988"/>
    </source>
</evidence>
<comment type="caution">
    <text evidence="1">The sequence shown here is derived from an EMBL/GenBank/DDBJ whole genome shotgun (WGS) entry which is preliminary data.</text>
</comment>
<reference evidence="2" key="1">
    <citation type="journal article" date="2019" name="Int. J. Syst. Evol. Microbiol.">
        <title>The Global Catalogue of Microorganisms (GCM) 10K type strain sequencing project: providing services to taxonomists for standard genome sequencing and annotation.</title>
        <authorList>
            <consortium name="The Broad Institute Genomics Platform"/>
            <consortium name="The Broad Institute Genome Sequencing Center for Infectious Disease"/>
            <person name="Wu L."/>
            <person name="Ma J."/>
        </authorList>
    </citation>
    <scope>NUCLEOTIDE SEQUENCE [LARGE SCALE GENOMIC DNA]</scope>
    <source>
        <strain evidence="2">JCM 18401</strain>
    </source>
</reference>
<accession>A0ABP9EY89</accession>
<dbReference type="Pfam" id="PF06526">
    <property type="entry name" value="DUF1107"/>
    <property type="match status" value="1"/>
</dbReference>
<dbReference type="Gene3D" id="3.30.1910.10">
    <property type="entry name" value="so0334 like domain"/>
    <property type="match status" value="1"/>
</dbReference>
<proteinExistence type="predicted"/>
<keyword evidence="2" id="KW-1185">Reference proteome</keyword>
<organism evidence="1 2">
    <name type="scientific">Ferrimonas pelagia</name>
    <dbReference type="NCBI Taxonomy" id="1177826"/>
    <lineage>
        <taxon>Bacteria</taxon>
        <taxon>Pseudomonadati</taxon>
        <taxon>Pseudomonadota</taxon>
        <taxon>Gammaproteobacteria</taxon>
        <taxon>Alteromonadales</taxon>
        <taxon>Ferrimonadaceae</taxon>
        <taxon>Ferrimonas</taxon>
    </lineage>
</organism>
<name>A0ABP9EY89_9GAMM</name>
<dbReference type="Proteomes" id="UP001499988">
    <property type="component" value="Unassembled WGS sequence"/>
</dbReference>
<dbReference type="EMBL" id="BAABJZ010000080">
    <property type="protein sequence ID" value="GAA4889729.1"/>
    <property type="molecule type" value="Genomic_DNA"/>
</dbReference>